<dbReference type="Pfam" id="PF17921">
    <property type="entry name" value="Integrase_H2C2"/>
    <property type="match status" value="1"/>
</dbReference>
<dbReference type="EMBL" id="KN880547">
    <property type="protein sequence ID" value="KIY66666.1"/>
    <property type="molecule type" value="Genomic_DNA"/>
</dbReference>
<gene>
    <name evidence="2" type="ORF">CYLTODRAFT_354607</name>
</gene>
<proteinExistence type="predicted"/>
<reference evidence="2 3" key="1">
    <citation type="journal article" date="2015" name="Fungal Genet. Biol.">
        <title>Evolution of novel wood decay mechanisms in Agaricales revealed by the genome sequences of Fistulina hepatica and Cylindrobasidium torrendii.</title>
        <authorList>
            <person name="Floudas D."/>
            <person name="Held B.W."/>
            <person name="Riley R."/>
            <person name="Nagy L.G."/>
            <person name="Koehler G."/>
            <person name="Ransdell A.S."/>
            <person name="Younus H."/>
            <person name="Chow J."/>
            <person name="Chiniquy J."/>
            <person name="Lipzen A."/>
            <person name="Tritt A."/>
            <person name="Sun H."/>
            <person name="Haridas S."/>
            <person name="LaButti K."/>
            <person name="Ohm R.A."/>
            <person name="Kues U."/>
            <person name="Blanchette R.A."/>
            <person name="Grigoriev I.V."/>
            <person name="Minto R.E."/>
            <person name="Hibbett D.S."/>
        </authorList>
    </citation>
    <scope>NUCLEOTIDE SEQUENCE [LARGE SCALE GENOMIC DNA]</scope>
    <source>
        <strain evidence="2 3">FP15055 ss-10</strain>
    </source>
</reference>
<feature type="domain" description="Integrase zinc-binding" evidence="1">
    <location>
        <begin position="64"/>
        <end position="95"/>
    </location>
</feature>
<dbReference type="InterPro" id="IPR041588">
    <property type="entry name" value="Integrase_H2C2"/>
</dbReference>
<dbReference type="Proteomes" id="UP000054007">
    <property type="component" value="Unassembled WGS sequence"/>
</dbReference>
<evidence type="ECO:0000313" key="2">
    <source>
        <dbReference type="EMBL" id="KIY66666.1"/>
    </source>
</evidence>
<protein>
    <recommendedName>
        <fullName evidence="1">Integrase zinc-binding domain-containing protein</fullName>
    </recommendedName>
</protein>
<organism evidence="2 3">
    <name type="scientific">Cylindrobasidium torrendii FP15055 ss-10</name>
    <dbReference type="NCBI Taxonomy" id="1314674"/>
    <lineage>
        <taxon>Eukaryota</taxon>
        <taxon>Fungi</taxon>
        <taxon>Dikarya</taxon>
        <taxon>Basidiomycota</taxon>
        <taxon>Agaricomycotina</taxon>
        <taxon>Agaricomycetes</taxon>
        <taxon>Agaricomycetidae</taxon>
        <taxon>Agaricales</taxon>
        <taxon>Marasmiineae</taxon>
        <taxon>Physalacriaceae</taxon>
        <taxon>Cylindrobasidium</taxon>
    </lineage>
</organism>
<dbReference type="Gene3D" id="1.10.340.70">
    <property type="match status" value="1"/>
</dbReference>
<dbReference type="AlphaFoldDB" id="A0A0D7BAW2"/>
<dbReference type="OrthoDB" id="3249394at2759"/>
<evidence type="ECO:0000259" key="1">
    <source>
        <dbReference type="Pfam" id="PF17921"/>
    </source>
</evidence>
<feature type="non-terminal residue" evidence="2">
    <location>
        <position position="95"/>
    </location>
</feature>
<accession>A0A0D7BAW2</accession>
<sequence length="95" mass="10945">MDLPDDDLRQAVCDNLADDPLLAKVLADPDGNPTFVLRDQVVWYVRPDGVQVLCVPKGKLGERTIRGALIEEAHRVVGHYGPQRTSEYLRRWYWW</sequence>
<name>A0A0D7BAW2_9AGAR</name>
<keyword evidence="3" id="KW-1185">Reference proteome</keyword>
<evidence type="ECO:0000313" key="3">
    <source>
        <dbReference type="Proteomes" id="UP000054007"/>
    </source>
</evidence>
<dbReference type="STRING" id="1314674.A0A0D7BAW2"/>